<dbReference type="InterPro" id="IPR036691">
    <property type="entry name" value="Endo/exonu/phosph_ase_sf"/>
</dbReference>
<evidence type="ECO:0000313" key="3">
    <source>
        <dbReference type="Proteomes" id="UP000507222"/>
    </source>
</evidence>
<gene>
    <name evidence="2" type="ORF">CURHAP_LOCUS5889</name>
</gene>
<sequence>MSLKRPARVEWQDVGREQKRSRRLGKKKIQTLPSRKKLTRGGRSSRGGSKGKGRSLSIKPNKRAGGVVIKEIQAAQNENGDQDDGLMEVAVEACYEFESALPGRWWLALNSHKIVMIHLLWNYQGLDLNLTVQHLGTITRKYRPSIVFLIETKMKDNAINVIRQKLGYRNSFNFDPDGIAGGLSLWWNDDLDIQILSSSKNVIDTAIISRNGDCPKRDFNEILWGFEKSGGHETSLYRPQYLMNFMDKIGLIDLGFQGQSFTWRKNRSERGLVQEQLDRDLINCSWQEAWPNSTVTHCPAVGSDHCPLVIDSSPILKKHDSKEIVRKNWHEAIARRNWQIDKWCLGLKWCRKGLQKWSKEKFPNNNKCIWELMEALSKLQMDWEVNYPLIEPVKLELAKFGPMKRKDGESNTTFFHHSTIQRRRDNRICKLKLDSGIWVENEVDIRRTIDGHFHGLFTTGGHRELQHVLANIKRVDEEIDIATKEIGALKSLGPDGFQGLFYHTYWVLIRNEVRGAVHEFFRGEVALDKFNSTNIALIPKVPNPEVVSHFCPISCCNFSYKIFAKVLANRFKPILEQVITHHQSAFMPNRQIQDNVIMLMRFFIT</sequence>
<dbReference type="SUPFAM" id="SSF56219">
    <property type="entry name" value="DNase I-like"/>
    <property type="match status" value="1"/>
</dbReference>
<feature type="region of interest" description="Disordered" evidence="1">
    <location>
        <begin position="1"/>
        <end position="59"/>
    </location>
</feature>
<feature type="compositionally biased region" description="Basic and acidic residues" evidence="1">
    <location>
        <begin position="7"/>
        <end position="18"/>
    </location>
</feature>
<dbReference type="Gene3D" id="3.60.10.10">
    <property type="entry name" value="Endonuclease/exonuclease/phosphatase"/>
    <property type="match status" value="2"/>
</dbReference>
<evidence type="ECO:0000313" key="2">
    <source>
        <dbReference type="EMBL" id="CAB4264212.1"/>
    </source>
</evidence>
<accession>A0A6J5TKX0</accession>
<dbReference type="PANTHER" id="PTHR33710">
    <property type="entry name" value="BNAC02G09200D PROTEIN"/>
    <property type="match status" value="1"/>
</dbReference>
<evidence type="ECO:0000256" key="1">
    <source>
        <dbReference type="SAM" id="MobiDB-lite"/>
    </source>
</evidence>
<feature type="compositionally biased region" description="Basic residues" evidence="1">
    <location>
        <begin position="19"/>
        <end position="40"/>
    </location>
</feature>
<dbReference type="PANTHER" id="PTHR33710:SF71">
    <property type="entry name" value="ENDONUCLEASE_EXONUCLEASE_PHOSPHATASE DOMAIN-CONTAINING PROTEIN"/>
    <property type="match status" value="1"/>
</dbReference>
<dbReference type="AlphaFoldDB" id="A0A6J5TKX0"/>
<name>A0A6J5TKX0_PRUAR</name>
<dbReference type="EMBL" id="CAEKDK010000001">
    <property type="protein sequence ID" value="CAB4264212.1"/>
    <property type="molecule type" value="Genomic_DNA"/>
</dbReference>
<organism evidence="2 3">
    <name type="scientific">Prunus armeniaca</name>
    <name type="common">Apricot</name>
    <name type="synonym">Armeniaca vulgaris</name>
    <dbReference type="NCBI Taxonomy" id="36596"/>
    <lineage>
        <taxon>Eukaryota</taxon>
        <taxon>Viridiplantae</taxon>
        <taxon>Streptophyta</taxon>
        <taxon>Embryophyta</taxon>
        <taxon>Tracheophyta</taxon>
        <taxon>Spermatophyta</taxon>
        <taxon>Magnoliopsida</taxon>
        <taxon>eudicotyledons</taxon>
        <taxon>Gunneridae</taxon>
        <taxon>Pentapetalae</taxon>
        <taxon>rosids</taxon>
        <taxon>fabids</taxon>
        <taxon>Rosales</taxon>
        <taxon>Rosaceae</taxon>
        <taxon>Amygdaloideae</taxon>
        <taxon>Amygdaleae</taxon>
        <taxon>Prunus</taxon>
    </lineage>
</organism>
<proteinExistence type="predicted"/>
<protein>
    <submittedName>
        <fullName evidence="2">Uncharacterized protein</fullName>
    </submittedName>
</protein>
<reference evidence="2 3" key="1">
    <citation type="submission" date="2020-05" db="EMBL/GenBank/DDBJ databases">
        <authorList>
            <person name="Campoy J."/>
            <person name="Schneeberger K."/>
            <person name="Spophaly S."/>
        </authorList>
    </citation>
    <scope>NUCLEOTIDE SEQUENCE [LARGE SCALE GENOMIC DNA]</scope>
    <source>
        <strain evidence="2">PruArmRojPasFocal</strain>
    </source>
</reference>
<dbReference type="Proteomes" id="UP000507222">
    <property type="component" value="Unassembled WGS sequence"/>
</dbReference>